<dbReference type="Gene3D" id="3.40.1090.10">
    <property type="entry name" value="Cytosolic phospholipase A2 catalytic domain"/>
    <property type="match status" value="1"/>
</dbReference>
<name>A0ABT6DE08_9BACT</name>
<dbReference type="Pfam" id="PF01734">
    <property type="entry name" value="Patatin"/>
    <property type="match status" value="1"/>
</dbReference>
<evidence type="ECO:0000259" key="3">
    <source>
        <dbReference type="Pfam" id="PF01734"/>
    </source>
</evidence>
<dbReference type="RefSeq" id="WP_277576249.1">
    <property type="nucleotide sequence ID" value="NZ_JANRMI010000001.1"/>
</dbReference>
<dbReference type="GO" id="GO:0016787">
    <property type="term" value="F:hydrolase activity"/>
    <property type="evidence" value="ECO:0007669"/>
    <property type="project" value="UniProtKB-KW"/>
</dbReference>
<feature type="region of interest" description="Disordered" evidence="2">
    <location>
        <begin position="33"/>
        <end position="83"/>
    </location>
</feature>
<dbReference type="Proteomes" id="UP001152321">
    <property type="component" value="Unassembled WGS sequence"/>
</dbReference>
<comment type="caution">
    <text evidence="4">The sequence shown here is derived from an EMBL/GenBank/DDBJ whole genome shotgun (WGS) entry which is preliminary data.</text>
</comment>
<dbReference type="InterPro" id="IPR016035">
    <property type="entry name" value="Acyl_Trfase/lysoPLipase"/>
</dbReference>
<dbReference type="SUPFAM" id="SSF52151">
    <property type="entry name" value="FabD/lysophospholipase-like"/>
    <property type="match status" value="1"/>
</dbReference>
<evidence type="ECO:0000313" key="5">
    <source>
        <dbReference type="Proteomes" id="UP001152321"/>
    </source>
</evidence>
<keyword evidence="1" id="KW-0443">Lipid metabolism</keyword>
<feature type="compositionally biased region" description="Low complexity" evidence="2">
    <location>
        <begin position="38"/>
        <end position="67"/>
    </location>
</feature>
<evidence type="ECO:0000313" key="4">
    <source>
        <dbReference type="EMBL" id="MDG0814764.1"/>
    </source>
</evidence>
<gene>
    <name evidence="4" type="ORF">NWE73_00200</name>
</gene>
<sequence length="342" mass="37650">MSSLFSQKNLRANKSWFLALLVLAGCQSVRTREDIRKSTQPSSSHPSTSAPSAPREQQQPTPVPVTQSENIPQTTEMAPPPLPAPVIPALPKIGIILGAGGAKTYAHIGFLHELAKFKVPVYAIGGIELATPMAALYANRELANDVEWQMFKLKDDQVVKKSLLGSVHKNNEVSLLKDFANTAFNKAKVEDFKLPFACPSYNMKKNQVFLMNRGSLEQILYFCMAYPPFFQPYQGNISAIRDVTALANYLRSKGANYIVLVNVLQPPGGAKPFTLDTSATDNVLWSEISGVYNKPLPGVDSVISLDTSEYGIMDFDKRREIMNKGAESAAKQLKSLTRKWGI</sequence>
<evidence type="ECO:0000256" key="1">
    <source>
        <dbReference type="ARBA" id="ARBA00023098"/>
    </source>
</evidence>
<feature type="domain" description="PNPLA" evidence="3">
    <location>
        <begin position="96"/>
        <end position="234"/>
    </location>
</feature>
<reference evidence="4" key="1">
    <citation type="submission" date="2022-08" db="EMBL/GenBank/DDBJ databases">
        <title>Novel Bdellovibrio Species Isolated from Svalbard: Designation Bdellovibrio svalbardensis.</title>
        <authorList>
            <person name="Mitchell R.J."/>
            <person name="Choi S.Y."/>
        </authorList>
    </citation>
    <scope>NUCLEOTIDE SEQUENCE</scope>
    <source>
        <strain evidence="4">PAP01</strain>
    </source>
</reference>
<proteinExistence type="predicted"/>
<evidence type="ECO:0000256" key="2">
    <source>
        <dbReference type="SAM" id="MobiDB-lite"/>
    </source>
</evidence>
<keyword evidence="4" id="KW-0378">Hydrolase</keyword>
<accession>A0ABT6DE08</accession>
<protein>
    <submittedName>
        <fullName evidence="4">Alpha/beta hydrolase</fullName>
    </submittedName>
</protein>
<dbReference type="EMBL" id="JANRMI010000001">
    <property type="protein sequence ID" value="MDG0814764.1"/>
    <property type="molecule type" value="Genomic_DNA"/>
</dbReference>
<organism evidence="4 5">
    <name type="scientific">Bdellovibrio svalbardensis</name>
    <dbReference type="NCBI Taxonomy" id="2972972"/>
    <lineage>
        <taxon>Bacteria</taxon>
        <taxon>Pseudomonadati</taxon>
        <taxon>Bdellovibrionota</taxon>
        <taxon>Bdellovibrionia</taxon>
        <taxon>Bdellovibrionales</taxon>
        <taxon>Pseudobdellovibrionaceae</taxon>
        <taxon>Bdellovibrio</taxon>
    </lineage>
</organism>
<dbReference type="InterPro" id="IPR002641">
    <property type="entry name" value="PNPLA_dom"/>
</dbReference>
<keyword evidence="5" id="KW-1185">Reference proteome</keyword>